<evidence type="ECO:0000256" key="5">
    <source>
        <dbReference type="ARBA" id="ARBA00023237"/>
    </source>
</evidence>
<keyword evidence="4" id="KW-0472">Membrane</keyword>
<dbReference type="EMBL" id="CP095053">
    <property type="protein sequence ID" value="UOR06057.1"/>
    <property type="molecule type" value="Genomic_DNA"/>
</dbReference>
<evidence type="ECO:0000259" key="6">
    <source>
        <dbReference type="Pfam" id="PF07980"/>
    </source>
</evidence>
<evidence type="ECO:0000256" key="3">
    <source>
        <dbReference type="ARBA" id="ARBA00022729"/>
    </source>
</evidence>
<name>A0A8T9SWD9_9BACT</name>
<proteinExistence type="inferred from homology"/>
<evidence type="ECO:0000256" key="4">
    <source>
        <dbReference type="ARBA" id="ARBA00023136"/>
    </source>
</evidence>
<dbReference type="RefSeq" id="WP_245094848.1">
    <property type="nucleotide sequence ID" value="NZ_CP095053.1"/>
</dbReference>
<dbReference type="InterPro" id="IPR033985">
    <property type="entry name" value="SusD-like_N"/>
</dbReference>
<keyword evidence="5" id="KW-0998">Cell outer membrane</keyword>
<evidence type="ECO:0000313" key="9">
    <source>
        <dbReference type="Proteomes" id="UP000829925"/>
    </source>
</evidence>
<sequence>MTISKITCGAFLLSLGLLTSCGEKFLEEAPADQITDANFYQTQQDAIQAVTAAYSELTKEGQYNLAMWAFDIMADISVTGGDDGNDGIEYKQLEAFSIPSTNPVAGRLWGGAFIGLQRANIVLQKVPNIANMDPAIQRRCLGEAQFLRAKYYFDLVRVYGDVPLFTTPPTGQEQVNIPRTPAAEVYKQIEQDLTDAIGNLPAAYSGADLGRATKWAATGLLAKVYITEASMGDASKKALAAQRAREVITGSGKTMWANYADNFKVANENNNAKESLFEVQYVNGRNEYERNSVGSAMNEFFGPRGANQTPGSGYGFNVPEPDFVNGYEAGDTRKAASVWVPGDVFPNGAVQAAKATGSPFGYNCKKWFVGKVNTNIWDSPLNVPVLRLAEMYLILAEAVGPTPEGFEAINKVRRRAFGVDSNTASAAHDLSASNTPDFTGAVLRERKYELAFEFDRWFDLKRYNGTQYGLIPVMTAQAAYLRSLNIGAQRGIPTATNLVLPIPQSELDTNPALVQNPGY</sequence>
<dbReference type="Proteomes" id="UP000829925">
    <property type="component" value="Chromosome"/>
</dbReference>
<organism evidence="8 9">
    <name type="scientific">Hymenobacter aerilatus</name>
    <dbReference type="NCBI Taxonomy" id="2932251"/>
    <lineage>
        <taxon>Bacteria</taxon>
        <taxon>Pseudomonadati</taxon>
        <taxon>Bacteroidota</taxon>
        <taxon>Cytophagia</taxon>
        <taxon>Cytophagales</taxon>
        <taxon>Hymenobacteraceae</taxon>
        <taxon>Hymenobacter</taxon>
    </lineage>
</organism>
<evidence type="ECO:0000256" key="1">
    <source>
        <dbReference type="ARBA" id="ARBA00004442"/>
    </source>
</evidence>
<feature type="domain" description="SusD-like N-terminal" evidence="7">
    <location>
        <begin position="24"/>
        <end position="225"/>
    </location>
</feature>
<dbReference type="KEGG" id="haei:MUN82_02925"/>
<keyword evidence="3" id="KW-0732">Signal</keyword>
<accession>A0A8T9SWD9</accession>
<keyword evidence="9" id="KW-1185">Reference proteome</keyword>
<gene>
    <name evidence="8" type="ORF">MUN82_02925</name>
</gene>
<feature type="domain" description="RagB/SusD" evidence="6">
    <location>
        <begin position="273"/>
        <end position="519"/>
    </location>
</feature>
<dbReference type="AlphaFoldDB" id="A0A8T9SWD9"/>
<evidence type="ECO:0000256" key="2">
    <source>
        <dbReference type="ARBA" id="ARBA00006275"/>
    </source>
</evidence>
<dbReference type="Gene3D" id="1.25.40.390">
    <property type="match status" value="1"/>
</dbReference>
<comment type="similarity">
    <text evidence="2">Belongs to the SusD family.</text>
</comment>
<dbReference type="Pfam" id="PF07980">
    <property type="entry name" value="SusD_RagB"/>
    <property type="match status" value="1"/>
</dbReference>
<dbReference type="GO" id="GO:0009279">
    <property type="term" value="C:cell outer membrane"/>
    <property type="evidence" value="ECO:0007669"/>
    <property type="project" value="UniProtKB-SubCell"/>
</dbReference>
<reference evidence="8 9" key="1">
    <citation type="submission" date="2022-04" db="EMBL/GenBank/DDBJ databases">
        <title>Hymenobacter sp. isolated from the air.</title>
        <authorList>
            <person name="Won M."/>
            <person name="Lee C.-M."/>
            <person name="Woen H.-Y."/>
            <person name="Kwon S.-W."/>
        </authorList>
    </citation>
    <scope>NUCLEOTIDE SEQUENCE [LARGE SCALE GENOMIC DNA]</scope>
    <source>
        <strain evidence="9">5413 J-13</strain>
    </source>
</reference>
<protein>
    <submittedName>
        <fullName evidence="8">RagB/SusD family nutrient uptake outer membrane protein</fullName>
    </submittedName>
</protein>
<comment type="subcellular location">
    <subcellularLocation>
        <location evidence="1">Cell outer membrane</location>
    </subcellularLocation>
</comment>
<dbReference type="InterPro" id="IPR011990">
    <property type="entry name" value="TPR-like_helical_dom_sf"/>
</dbReference>
<dbReference type="CDD" id="cd08977">
    <property type="entry name" value="SusD"/>
    <property type="match status" value="1"/>
</dbReference>
<dbReference type="InterPro" id="IPR012944">
    <property type="entry name" value="SusD_RagB_dom"/>
</dbReference>
<dbReference type="SUPFAM" id="SSF48452">
    <property type="entry name" value="TPR-like"/>
    <property type="match status" value="1"/>
</dbReference>
<dbReference type="Pfam" id="PF14322">
    <property type="entry name" value="SusD-like_3"/>
    <property type="match status" value="1"/>
</dbReference>
<evidence type="ECO:0000313" key="8">
    <source>
        <dbReference type="EMBL" id="UOR06057.1"/>
    </source>
</evidence>
<evidence type="ECO:0000259" key="7">
    <source>
        <dbReference type="Pfam" id="PF14322"/>
    </source>
</evidence>
<dbReference type="PROSITE" id="PS51257">
    <property type="entry name" value="PROKAR_LIPOPROTEIN"/>
    <property type="match status" value="1"/>
</dbReference>